<dbReference type="EMBL" id="MGIV01000014">
    <property type="protein sequence ID" value="OGM94221.1"/>
    <property type="molecule type" value="Genomic_DNA"/>
</dbReference>
<dbReference type="AlphaFoldDB" id="A0A1F8E065"/>
<accession>A0A1F8E065</accession>
<evidence type="ECO:0000313" key="1">
    <source>
        <dbReference type="EMBL" id="OGM94221.1"/>
    </source>
</evidence>
<comment type="caution">
    <text evidence="1">The sequence shown here is derived from an EMBL/GenBank/DDBJ whole genome shotgun (WGS) entry which is preliminary data.</text>
</comment>
<dbReference type="Proteomes" id="UP000179057">
    <property type="component" value="Unassembled WGS sequence"/>
</dbReference>
<proteinExistence type="predicted"/>
<reference evidence="1 2" key="1">
    <citation type="journal article" date="2016" name="Nat. Commun.">
        <title>Thousands of microbial genomes shed light on interconnected biogeochemical processes in an aquifer system.</title>
        <authorList>
            <person name="Anantharaman K."/>
            <person name="Brown C.T."/>
            <person name="Hug L.A."/>
            <person name="Sharon I."/>
            <person name="Castelle C.J."/>
            <person name="Probst A.J."/>
            <person name="Thomas B.C."/>
            <person name="Singh A."/>
            <person name="Wilkins M.J."/>
            <person name="Karaoz U."/>
            <person name="Brodie E.L."/>
            <person name="Williams K.H."/>
            <person name="Hubbard S.S."/>
            <person name="Banfield J.F."/>
        </authorList>
    </citation>
    <scope>NUCLEOTIDE SEQUENCE [LARGE SCALE GENOMIC DNA]</scope>
</reference>
<gene>
    <name evidence="1" type="ORF">A2610_02885</name>
</gene>
<organism evidence="1 2">
    <name type="scientific">Candidatus Wolfebacteria bacterium RIFOXYD1_FULL_48_65</name>
    <dbReference type="NCBI Taxonomy" id="1802561"/>
    <lineage>
        <taxon>Bacteria</taxon>
        <taxon>Candidatus Wolfeibacteriota</taxon>
    </lineage>
</organism>
<name>A0A1F8E065_9BACT</name>
<protein>
    <submittedName>
        <fullName evidence="1">Uncharacterized protein</fullName>
    </submittedName>
</protein>
<evidence type="ECO:0000313" key="2">
    <source>
        <dbReference type="Proteomes" id="UP000179057"/>
    </source>
</evidence>
<sequence length="69" mass="7783">MAEENDMLLQCPKCKSGLWFDSYVTNPLGSGNEFFCPSCNENIDRSAAIQTMERLGKAIKEYDPAKMDE</sequence>